<dbReference type="RefSeq" id="WP_165908370.1">
    <property type="nucleotide sequence ID" value="NZ_CP181386.1"/>
</dbReference>
<name>A0A4R2MFG2_RUBGE</name>
<dbReference type="EMBL" id="SLXD01000001">
    <property type="protein sequence ID" value="TCP05622.1"/>
    <property type="molecule type" value="Genomic_DNA"/>
</dbReference>
<comment type="caution">
    <text evidence="4">The sequence shown here is derived from an EMBL/GenBank/DDBJ whole genome shotgun (WGS) entry which is preliminary data.</text>
</comment>
<dbReference type="CDD" id="cd02440">
    <property type="entry name" value="AdoMet_MTases"/>
    <property type="match status" value="1"/>
</dbReference>
<keyword evidence="1 4" id="KW-0489">Methyltransferase</keyword>
<gene>
    <name evidence="4" type="ORF">EV684_101494</name>
</gene>
<proteinExistence type="predicted"/>
<organism evidence="4 5">
    <name type="scientific">Rubrivivax gelatinosus</name>
    <name type="common">Rhodocyclus gelatinosus</name>
    <name type="synonym">Rhodopseudomonas gelatinosa</name>
    <dbReference type="NCBI Taxonomy" id="28068"/>
    <lineage>
        <taxon>Bacteria</taxon>
        <taxon>Pseudomonadati</taxon>
        <taxon>Pseudomonadota</taxon>
        <taxon>Betaproteobacteria</taxon>
        <taxon>Burkholderiales</taxon>
        <taxon>Sphaerotilaceae</taxon>
        <taxon>Rubrivivax</taxon>
    </lineage>
</organism>
<dbReference type="InterPro" id="IPR029063">
    <property type="entry name" value="SAM-dependent_MTases_sf"/>
</dbReference>
<feature type="domain" description="Methyltransferase" evidence="3">
    <location>
        <begin position="68"/>
        <end position="167"/>
    </location>
</feature>
<evidence type="ECO:0000259" key="3">
    <source>
        <dbReference type="Pfam" id="PF13649"/>
    </source>
</evidence>
<dbReference type="GeneID" id="99687221"/>
<dbReference type="PANTHER" id="PTHR43861:SF1">
    <property type="entry name" value="TRANS-ACONITATE 2-METHYLTRANSFERASE"/>
    <property type="match status" value="1"/>
</dbReference>
<evidence type="ECO:0000313" key="5">
    <source>
        <dbReference type="Proteomes" id="UP000295106"/>
    </source>
</evidence>
<reference evidence="4 5" key="1">
    <citation type="submission" date="2019-03" db="EMBL/GenBank/DDBJ databases">
        <title>Genomic Encyclopedia of Type Strains, Phase IV (KMG-IV): sequencing the most valuable type-strain genomes for metagenomic binning, comparative biology and taxonomic classification.</title>
        <authorList>
            <person name="Goeker M."/>
        </authorList>
    </citation>
    <scope>NUCLEOTIDE SEQUENCE [LARGE SCALE GENOMIC DNA]</scope>
    <source>
        <strain evidence="4 5">DSM 1709</strain>
    </source>
</reference>
<dbReference type="Proteomes" id="UP000295106">
    <property type="component" value="Unassembled WGS sequence"/>
</dbReference>
<evidence type="ECO:0000256" key="1">
    <source>
        <dbReference type="ARBA" id="ARBA00022603"/>
    </source>
</evidence>
<dbReference type="Gene3D" id="3.40.50.150">
    <property type="entry name" value="Vaccinia Virus protein VP39"/>
    <property type="match status" value="1"/>
</dbReference>
<dbReference type="AlphaFoldDB" id="A0A4R2MFG2"/>
<dbReference type="InterPro" id="IPR041698">
    <property type="entry name" value="Methyltransf_25"/>
</dbReference>
<evidence type="ECO:0000313" key="4">
    <source>
        <dbReference type="EMBL" id="TCP05622.1"/>
    </source>
</evidence>
<sequence length="282" mass="31244">MLPIHKLVWHEWRSAAPAPRVPEPSEAMVDPGQIRAYVKAYEWGGPTSALQLHHLTRLSTLIRPGDTVLDLACGPGPLLLELAPLFPDCRFIGADLSPPMLDALAEQCRERGIRNIETLCADIRELPGIDAGAVNVVISTSALHHLPDLDCLEQVFARAEHVLAADGAVYFFDFGLVRSQHTRDLLVAEVARKAPPVTAVDYAHSLRAAFPIDAVIGAARRQFRRPLRATSSRFVDFFYFISSPDRCPPSPVVEAYVRAMRARCDAGVRLEETMLRRLQALR</sequence>
<dbReference type="GO" id="GO:0008168">
    <property type="term" value="F:methyltransferase activity"/>
    <property type="evidence" value="ECO:0007669"/>
    <property type="project" value="UniProtKB-KW"/>
</dbReference>
<protein>
    <submittedName>
        <fullName evidence="4">Methyltransferase family protein</fullName>
    </submittedName>
</protein>
<dbReference type="GO" id="GO:0032259">
    <property type="term" value="P:methylation"/>
    <property type="evidence" value="ECO:0007669"/>
    <property type="project" value="UniProtKB-KW"/>
</dbReference>
<dbReference type="PANTHER" id="PTHR43861">
    <property type="entry name" value="TRANS-ACONITATE 2-METHYLTRANSFERASE-RELATED"/>
    <property type="match status" value="1"/>
</dbReference>
<keyword evidence="2 4" id="KW-0808">Transferase</keyword>
<dbReference type="Pfam" id="PF13649">
    <property type="entry name" value="Methyltransf_25"/>
    <property type="match status" value="1"/>
</dbReference>
<accession>A0A4R2MFG2</accession>
<dbReference type="SUPFAM" id="SSF53335">
    <property type="entry name" value="S-adenosyl-L-methionine-dependent methyltransferases"/>
    <property type="match status" value="1"/>
</dbReference>
<evidence type="ECO:0000256" key="2">
    <source>
        <dbReference type="ARBA" id="ARBA00022679"/>
    </source>
</evidence>